<dbReference type="CDD" id="cd04301">
    <property type="entry name" value="NAT_SF"/>
    <property type="match status" value="1"/>
</dbReference>
<dbReference type="Proteomes" id="UP000610760">
    <property type="component" value="Unassembled WGS sequence"/>
</dbReference>
<dbReference type="PANTHER" id="PTHR43138">
    <property type="entry name" value="ACETYLTRANSFERASE, GNAT FAMILY"/>
    <property type="match status" value="1"/>
</dbReference>
<evidence type="ECO:0000313" key="2">
    <source>
        <dbReference type="EMBL" id="MBC8559557.1"/>
    </source>
</evidence>
<organism evidence="2 3">
    <name type="scientific">Fumia xinanensis</name>
    <dbReference type="NCBI Taxonomy" id="2763659"/>
    <lineage>
        <taxon>Bacteria</taxon>
        <taxon>Bacillati</taxon>
        <taxon>Bacillota</taxon>
        <taxon>Clostridia</taxon>
        <taxon>Eubacteriales</taxon>
        <taxon>Oscillospiraceae</taxon>
        <taxon>Fumia</taxon>
    </lineage>
</organism>
<dbReference type="AlphaFoldDB" id="A0A926E212"/>
<keyword evidence="3" id="KW-1185">Reference proteome</keyword>
<protein>
    <submittedName>
        <fullName evidence="2">GNAT family N-acetyltransferase</fullName>
    </submittedName>
</protein>
<name>A0A926E212_9FIRM</name>
<feature type="domain" description="N-acetyltransferase" evidence="1">
    <location>
        <begin position="3"/>
        <end position="163"/>
    </location>
</feature>
<dbReference type="InterPro" id="IPR052742">
    <property type="entry name" value="Mito_N-acetyltransferase"/>
</dbReference>
<evidence type="ECO:0000313" key="3">
    <source>
        <dbReference type="Proteomes" id="UP000610760"/>
    </source>
</evidence>
<proteinExistence type="predicted"/>
<dbReference type="Gene3D" id="3.40.630.30">
    <property type="match status" value="1"/>
</dbReference>
<dbReference type="InterPro" id="IPR000182">
    <property type="entry name" value="GNAT_dom"/>
</dbReference>
<dbReference type="GO" id="GO:0016747">
    <property type="term" value="F:acyltransferase activity, transferring groups other than amino-acyl groups"/>
    <property type="evidence" value="ECO:0007669"/>
    <property type="project" value="InterPro"/>
</dbReference>
<evidence type="ECO:0000259" key="1">
    <source>
        <dbReference type="PROSITE" id="PS51186"/>
    </source>
</evidence>
<dbReference type="PROSITE" id="PS51186">
    <property type="entry name" value="GNAT"/>
    <property type="match status" value="1"/>
</dbReference>
<dbReference type="Pfam" id="PF00583">
    <property type="entry name" value="Acetyltransf_1"/>
    <property type="match status" value="1"/>
</dbReference>
<reference evidence="2" key="1">
    <citation type="submission" date="2020-08" db="EMBL/GenBank/DDBJ databases">
        <title>Genome public.</title>
        <authorList>
            <person name="Liu C."/>
            <person name="Sun Q."/>
        </authorList>
    </citation>
    <scope>NUCLEOTIDE SEQUENCE</scope>
    <source>
        <strain evidence="2">NSJ-33</strain>
    </source>
</reference>
<accession>A0A926E212</accession>
<dbReference type="SUPFAM" id="SSF55729">
    <property type="entry name" value="Acyl-CoA N-acyltransferases (Nat)"/>
    <property type="match status" value="1"/>
</dbReference>
<dbReference type="EMBL" id="JACRSV010000001">
    <property type="protein sequence ID" value="MBC8559557.1"/>
    <property type="molecule type" value="Genomic_DNA"/>
</dbReference>
<dbReference type="RefSeq" id="WP_249294448.1">
    <property type="nucleotide sequence ID" value="NZ_JACRSV010000001.1"/>
</dbReference>
<dbReference type="PANTHER" id="PTHR43138:SF1">
    <property type="entry name" value="N-ACETYLTRANSFERASE ACA1"/>
    <property type="match status" value="1"/>
</dbReference>
<comment type="caution">
    <text evidence="2">The sequence shown here is derived from an EMBL/GenBank/DDBJ whole genome shotgun (WGS) entry which is preliminary data.</text>
</comment>
<gene>
    <name evidence="2" type="ORF">H8710_05655</name>
</gene>
<dbReference type="InterPro" id="IPR016181">
    <property type="entry name" value="Acyl_CoA_acyltransferase"/>
</dbReference>
<sequence length="164" mass="18222">MEIKVRGYEAKDLPALMKIWNAVVKEANSFPQDKPFSLEEAETFFASQSFTGVAEENGQILGLYILHPNNVGRCGHIANASFGVKPGLRGKGVGEKMVRHSLQKCGELGFHGLQFNAVVATNAAAIHLYEKLRFRRIGTIPGGYRLRDGHCADIHIYFHPTERQ</sequence>